<dbReference type="CDD" id="cd02955">
    <property type="entry name" value="SSP411"/>
    <property type="match status" value="1"/>
</dbReference>
<organism evidence="2">
    <name type="scientific">marine metagenome</name>
    <dbReference type="NCBI Taxonomy" id="408172"/>
    <lineage>
        <taxon>unclassified sequences</taxon>
        <taxon>metagenomes</taxon>
        <taxon>ecological metagenomes</taxon>
    </lineage>
</organism>
<dbReference type="InterPro" id="IPR024705">
    <property type="entry name" value="Ssp411"/>
</dbReference>
<proteinExistence type="predicted"/>
<dbReference type="PANTHER" id="PTHR42899">
    <property type="entry name" value="SPERMATOGENESIS-ASSOCIATED PROTEIN 20"/>
    <property type="match status" value="1"/>
</dbReference>
<sequence>PYLRQHADNPVHWYPWGEEARAAAIERDVPILLSVGYSACHWCHVMAHESFEDSSIAAQMNAGFVNVKVDREERPDIDSIYMDAVTALTGRGGWPMTVFCLPDGRPFHGGTYWPDRPRGGMPSFPQILDAVTEAWTTRRDDLDGLGDRLTASMARHADLSPCEALPPADTLATAVVHLGEQHDDEWGGFGEAPKFPQAMSLEAILRHLAARHAAGQHDIRAAEMTTTTLDAMASGGMYDHLGGGFARYSVDPWWLVPHFEKMLYDNALLARTYLHGWRVLGHRRWLQVATETLNYVLRDLRHPDGGFLSAEDADSEGAEGTFYVWSADEIRTACSGLGPDLIEATIVWDGVTEAGNFEGANILHRPVRGDLERPKDVERVRASLFAHREQRIRPGLDDKVLTEWNGLMLATLSEAALTLGREDWLDAARANGDFLCRTLRRNDGRWLRAWQTDAGAHTLGFAADHAAMVDGLTRLGEASGEARWTEMAVSTADVLLDLFLDTEHGGFHSTGHDAEMLVRRPKDLLDNAQPSANSLAAVGLLRLGALVGDRRYTEAAEGVLRLLGDSVAGHPTAFGHLLGAADMIHGGITEIVITGDRPDLVATAAGTWRPNAVLAWGESFGGPLWEGRDGDQAWVCRDFACQAPVNTVDALQAELD</sequence>
<feature type="domain" description="Spermatogenesis-associated protein 20-like TRX" evidence="1">
    <location>
        <begin position="1"/>
        <end position="152"/>
    </location>
</feature>
<dbReference type="SUPFAM" id="SSF48208">
    <property type="entry name" value="Six-hairpin glycosidases"/>
    <property type="match status" value="1"/>
</dbReference>
<dbReference type="InterPro" id="IPR012341">
    <property type="entry name" value="6hp_glycosidase-like_sf"/>
</dbReference>
<dbReference type="Pfam" id="PF03190">
    <property type="entry name" value="Thioredox_DsbH"/>
    <property type="match status" value="1"/>
</dbReference>
<evidence type="ECO:0000313" key="2">
    <source>
        <dbReference type="EMBL" id="SVA88180.1"/>
    </source>
</evidence>
<dbReference type="Gene3D" id="3.40.30.10">
    <property type="entry name" value="Glutaredoxin"/>
    <property type="match status" value="1"/>
</dbReference>
<accession>A0A381ZG30</accession>
<evidence type="ECO:0000259" key="1">
    <source>
        <dbReference type="Pfam" id="PF03190"/>
    </source>
</evidence>
<feature type="non-terminal residue" evidence="2">
    <location>
        <position position="1"/>
    </location>
</feature>
<dbReference type="InterPro" id="IPR008928">
    <property type="entry name" value="6-hairpin_glycosidase_sf"/>
</dbReference>
<protein>
    <recommendedName>
        <fullName evidence="1">Spermatogenesis-associated protein 20-like TRX domain-containing protein</fullName>
    </recommendedName>
</protein>
<dbReference type="InterPro" id="IPR004879">
    <property type="entry name" value="Ssp411-like_TRX"/>
</dbReference>
<dbReference type="EMBL" id="UINC01021177">
    <property type="protein sequence ID" value="SVA88180.1"/>
    <property type="molecule type" value="Genomic_DNA"/>
</dbReference>
<dbReference type="PIRSF" id="PIRSF006402">
    <property type="entry name" value="UCP006402_thioredoxin"/>
    <property type="match status" value="1"/>
</dbReference>
<dbReference type="InterPro" id="IPR036249">
    <property type="entry name" value="Thioredoxin-like_sf"/>
</dbReference>
<name>A0A381ZG30_9ZZZZ</name>
<dbReference type="PANTHER" id="PTHR42899:SF1">
    <property type="entry name" value="SPERMATOGENESIS-ASSOCIATED PROTEIN 20"/>
    <property type="match status" value="1"/>
</dbReference>
<gene>
    <name evidence="2" type="ORF">METZ01_LOCUS141034</name>
</gene>
<dbReference type="SUPFAM" id="SSF52833">
    <property type="entry name" value="Thioredoxin-like"/>
    <property type="match status" value="1"/>
</dbReference>
<dbReference type="AlphaFoldDB" id="A0A381ZG30"/>
<dbReference type="Gene3D" id="1.50.10.10">
    <property type="match status" value="1"/>
</dbReference>
<dbReference type="GO" id="GO:0005975">
    <property type="term" value="P:carbohydrate metabolic process"/>
    <property type="evidence" value="ECO:0007669"/>
    <property type="project" value="InterPro"/>
</dbReference>
<reference evidence="2" key="1">
    <citation type="submission" date="2018-05" db="EMBL/GenBank/DDBJ databases">
        <authorList>
            <person name="Lanie J.A."/>
            <person name="Ng W.-L."/>
            <person name="Kazmierczak K.M."/>
            <person name="Andrzejewski T.M."/>
            <person name="Davidsen T.M."/>
            <person name="Wayne K.J."/>
            <person name="Tettelin H."/>
            <person name="Glass J.I."/>
            <person name="Rusch D."/>
            <person name="Podicherti R."/>
            <person name="Tsui H.-C.T."/>
            <person name="Winkler M.E."/>
        </authorList>
    </citation>
    <scope>NUCLEOTIDE SEQUENCE</scope>
</reference>